<keyword evidence="5" id="KW-1185">Reference proteome</keyword>
<sequence length="183" mass="20447">MQPHPPESPPGQYGRIEEQLSAFTRRTQRVRLHTEQGSRPLERAQYSILGRLHDLGPLRSGVLAGELHLDPSTVSRHVAVLTEEGLVVREQDPADRRACRLRLTEAGHRSLTVTRMARQAIVRDVLTSWSDSDRDEFATLLEKFNQGLERLADESGAARGTRPPGWSAAEGPTHFHPESPQLP</sequence>
<dbReference type="PANTHER" id="PTHR39515">
    <property type="entry name" value="CONSERVED PROTEIN"/>
    <property type="match status" value="1"/>
</dbReference>
<dbReference type="InterPro" id="IPR036388">
    <property type="entry name" value="WH-like_DNA-bd_sf"/>
</dbReference>
<dbReference type="RefSeq" id="WP_163611689.1">
    <property type="nucleotide sequence ID" value="NZ_JAAGWB010000038.1"/>
</dbReference>
<feature type="region of interest" description="Disordered" evidence="1">
    <location>
        <begin position="151"/>
        <end position="183"/>
    </location>
</feature>
<evidence type="ECO:0000259" key="2">
    <source>
        <dbReference type="PROSITE" id="PS50995"/>
    </source>
</evidence>
<evidence type="ECO:0000313" key="3">
    <source>
        <dbReference type="EMBL" id="NEK95123.1"/>
    </source>
</evidence>
<dbReference type="EMBL" id="JAAGWH010000036">
    <property type="protein sequence ID" value="NEK95123.1"/>
    <property type="molecule type" value="Genomic_DNA"/>
</dbReference>
<evidence type="ECO:0000313" key="5">
    <source>
        <dbReference type="Proteomes" id="UP000468828"/>
    </source>
</evidence>
<dbReference type="CDD" id="cd00090">
    <property type="entry name" value="HTH_ARSR"/>
    <property type="match status" value="1"/>
</dbReference>
<dbReference type="PROSITE" id="PS50995">
    <property type="entry name" value="HTH_MARR_2"/>
    <property type="match status" value="1"/>
</dbReference>
<dbReference type="GO" id="GO:0003700">
    <property type="term" value="F:DNA-binding transcription factor activity"/>
    <property type="evidence" value="ECO:0007669"/>
    <property type="project" value="InterPro"/>
</dbReference>
<dbReference type="InterPro" id="IPR000835">
    <property type="entry name" value="HTH_MarR-typ"/>
</dbReference>
<reference evidence="3 5" key="1">
    <citation type="submission" date="2020-01" db="EMBL/GenBank/DDBJ databases">
        <title>the WGS Modestobacter muralis CPCC 204518.</title>
        <authorList>
            <person name="Jiang Z."/>
        </authorList>
    </citation>
    <scope>NUCLEOTIDE SEQUENCE [LARGE SCALE GENOMIC DNA]</scope>
    <source>
        <strain evidence="3 5">DSM 100205</strain>
    </source>
</reference>
<dbReference type="PANTHER" id="PTHR39515:SF2">
    <property type="entry name" value="HTH-TYPE TRANSCRIPTIONAL REGULATOR RV0880"/>
    <property type="match status" value="1"/>
</dbReference>
<name>A0A6P0EW76_9ACTN</name>
<organism evidence="3 5">
    <name type="scientific">Modestobacter muralis</name>
    <dbReference type="NCBI Taxonomy" id="1608614"/>
    <lineage>
        <taxon>Bacteria</taxon>
        <taxon>Bacillati</taxon>
        <taxon>Actinomycetota</taxon>
        <taxon>Actinomycetes</taxon>
        <taxon>Geodermatophilales</taxon>
        <taxon>Geodermatophilaceae</taxon>
        <taxon>Modestobacter</taxon>
    </lineage>
</organism>
<dbReference type="SMART" id="SM00347">
    <property type="entry name" value="HTH_MARR"/>
    <property type="match status" value="1"/>
</dbReference>
<dbReference type="Proteomes" id="UP000471152">
    <property type="component" value="Unassembled WGS sequence"/>
</dbReference>
<feature type="domain" description="HTH marR-type" evidence="2">
    <location>
        <begin position="13"/>
        <end position="146"/>
    </location>
</feature>
<dbReference type="InterPro" id="IPR052526">
    <property type="entry name" value="HTH-type_Bedaq_tolerance"/>
</dbReference>
<proteinExistence type="predicted"/>
<evidence type="ECO:0000313" key="4">
    <source>
        <dbReference type="EMBL" id="NEN52011.1"/>
    </source>
</evidence>
<comment type="caution">
    <text evidence="3">The sequence shown here is derived from an EMBL/GenBank/DDBJ whole genome shotgun (WGS) entry which is preliminary data.</text>
</comment>
<dbReference type="Pfam" id="PF01047">
    <property type="entry name" value="MarR"/>
    <property type="match status" value="1"/>
</dbReference>
<dbReference type="InterPro" id="IPR011991">
    <property type="entry name" value="ArsR-like_HTH"/>
</dbReference>
<dbReference type="AlphaFoldDB" id="A0A6P0EW76"/>
<evidence type="ECO:0000256" key="1">
    <source>
        <dbReference type="SAM" id="MobiDB-lite"/>
    </source>
</evidence>
<dbReference type="InterPro" id="IPR036390">
    <property type="entry name" value="WH_DNA-bd_sf"/>
</dbReference>
<evidence type="ECO:0000313" key="6">
    <source>
        <dbReference type="Proteomes" id="UP000471152"/>
    </source>
</evidence>
<reference evidence="4 6" key="2">
    <citation type="submission" date="2020-02" db="EMBL/GenBank/DDBJ databases">
        <title>The WGS of Modestobacter muralis DSM 100205.</title>
        <authorList>
            <person name="Jiang Z."/>
        </authorList>
    </citation>
    <scope>NUCLEOTIDE SEQUENCE [LARGE SCALE GENOMIC DNA]</scope>
    <source>
        <strain evidence="4 6">DSM 100205</strain>
    </source>
</reference>
<accession>A0A6P0EW76</accession>
<dbReference type="SUPFAM" id="SSF46785">
    <property type="entry name" value="Winged helix' DNA-binding domain"/>
    <property type="match status" value="1"/>
</dbReference>
<dbReference type="PRINTS" id="PR00598">
    <property type="entry name" value="HTHMARR"/>
</dbReference>
<protein>
    <submittedName>
        <fullName evidence="3">Winged helix-turn-helix transcriptional regulator</fullName>
    </submittedName>
</protein>
<gene>
    <name evidence="4" type="ORF">G3R41_13870</name>
    <name evidence="3" type="ORF">GCU67_13220</name>
</gene>
<dbReference type="Proteomes" id="UP000468828">
    <property type="component" value="Unassembled WGS sequence"/>
</dbReference>
<dbReference type="EMBL" id="JAAGWB010000038">
    <property type="protein sequence ID" value="NEN52011.1"/>
    <property type="molecule type" value="Genomic_DNA"/>
</dbReference>
<dbReference type="Gene3D" id="1.10.10.10">
    <property type="entry name" value="Winged helix-like DNA-binding domain superfamily/Winged helix DNA-binding domain"/>
    <property type="match status" value="1"/>
</dbReference>